<protein>
    <submittedName>
        <fullName evidence="2">Uncharacterized protein</fullName>
    </submittedName>
</protein>
<dbReference type="EMBL" id="GBRH01181331">
    <property type="protein sequence ID" value="JAE16565.1"/>
    <property type="molecule type" value="Transcribed_RNA"/>
</dbReference>
<sequence>MKQREHCEIQAPRSPFPLVSQRRRKKRAGGRGKALANRKGGAAEIETGVSLSLSLSRG</sequence>
<accession>A0A0A9FUQ2</accession>
<evidence type="ECO:0000313" key="2">
    <source>
        <dbReference type="EMBL" id="JAE16565.1"/>
    </source>
</evidence>
<proteinExistence type="predicted"/>
<dbReference type="AlphaFoldDB" id="A0A0A9FUQ2"/>
<evidence type="ECO:0000256" key="1">
    <source>
        <dbReference type="SAM" id="MobiDB-lite"/>
    </source>
</evidence>
<feature type="compositionally biased region" description="Basic residues" evidence="1">
    <location>
        <begin position="21"/>
        <end position="30"/>
    </location>
</feature>
<reference evidence="2" key="2">
    <citation type="journal article" date="2015" name="Data Brief">
        <title>Shoot transcriptome of the giant reed, Arundo donax.</title>
        <authorList>
            <person name="Barrero R.A."/>
            <person name="Guerrero F.D."/>
            <person name="Moolhuijzen P."/>
            <person name="Goolsby J.A."/>
            <person name="Tidwell J."/>
            <person name="Bellgard S.E."/>
            <person name="Bellgard M.I."/>
        </authorList>
    </citation>
    <scope>NUCLEOTIDE SEQUENCE</scope>
    <source>
        <tissue evidence="2">Shoot tissue taken approximately 20 cm above the soil surface</tissue>
    </source>
</reference>
<name>A0A0A9FUQ2_ARUDO</name>
<feature type="compositionally biased region" description="Low complexity" evidence="1">
    <location>
        <begin position="33"/>
        <end position="43"/>
    </location>
</feature>
<reference evidence="2" key="1">
    <citation type="submission" date="2014-09" db="EMBL/GenBank/DDBJ databases">
        <authorList>
            <person name="Magalhaes I.L.F."/>
            <person name="Oliveira U."/>
            <person name="Santos F.R."/>
            <person name="Vidigal T.H.D.A."/>
            <person name="Brescovit A.D."/>
            <person name="Santos A.J."/>
        </authorList>
    </citation>
    <scope>NUCLEOTIDE SEQUENCE</scope>
    <source>
        <tissue evidence="2">Shoot tissue taken approximately 20 cm above the soil surface</tissue>
    </source>
</reference>
<organism evidence="2">
    <name type="scientific">Arundo donax</name>
    <name type="common">Giant reed</name>
    <name type="synonym">Donax arundinaceus</name>
    <dbReference type="NCBI Taxonomy" id="35708"/>
    <lineage>
        <taxon>Eukaryota</taxon>
        <taxon>Viridiplantae</taxon>
        <taxon>Streptophyta</taxon>
        <taxon>Embryophyta</taxon>
        <taxon>Tracheophyta</taxon>
        <taxon>Spermatophyta</taxon>
        <taxon>Magnoliopsida</taxon>
        <taxon>Liliopsida</taxon>
        <taxon>Poales</taxon>
        <taxon>Poaceae</taxon>
        <taxon>PACMAD clade</taxon>
        <taxon>Arundinoideae</taxon>
        <taxon>Arundineae</taxon>
        <taxon>Arundo</taxon>
    </lineage>
</organism>
<feature type="region of interest" description="Disordered" evidence="1">
    <location>
        <begin position="1"/>
        <end position="43"/>
    </location>
</feature>